<organism evidence="1 2">
    <name type="scientific">Podospora australis</name>
    <dbReference type="NCBI Taxonomy" id="1536484"/>
    <lineage>
        <taxon>Eukaryota</taxon>
        <taxon>Fungi</taxon>
        <taxon>Dikarya</taxon>
        <taxon>Ascomycota</taxon>
        <taxon>Pezizomycotina</taxon>
        <taxon>Sordariomycetes</taxon>
        <taxon>Sordariomycetidae</taxon>
        <taxon>Sordariales</taxon>
        <taxon>Podosporaceae</taxon>
        <taxon>Podospora</taxon>
    </lineage>
</organism>
<dbReference type="EMBL" id="MU864577">
    <property type="protein sequence ID" value="KAK4183107.1"/>
    <property type="molecule type" value="Genomic_DNA"/>
</dbReference>
<proteinExistence type="predicted"/>
<evidence type="ECO:0000313" key="1">
    <source>
        <dbReference type="EMBL" id="KAK4183107.1"/>
    </source>
</evidence>
<protein>
    <submittedName>
        <fullName evidence="1">Uncharacterized protein</fullName>
    </submittedName>
</protein>
<reference evidence="1" key="1">
    <citation type="journal article" date="2023" name="Mol. Phylogenet. Evol.">
        <title>Genome-scale phylogeny and comparative genomics of the fungal order Sordariales.</title>
        <authorList>
            <person name="Hensen N."/>
            <person name="Bonometti L."/>
            <person name="Westerberg I."/>
            <person name="Brannstrom I.O."/>
            <person name="Guillou S."/>
            <person name="Cros-Aarteil S."/>
            <person name="Calhoun S."/>
            <person name="Haridas S."/>
            <person name="Kuo A."/>
            <person name="Mondo S."/>
            <person name="Pangilinan J."/>
            <person name="Riley R."/>
            <person name="LaButti K."/>
            <person name="Andreopoulos B."/>
            <person name="Lipzen A."/>
            <person name="Chen C."/>
            <person name="Yan M."/>
            <person name="Daum C."/>
            <person name="Ng V."/>
            <person name="Clum A."/>
            <person name="Steindorff A."/>
            <person name="Ohm R.A."/>
            <person name="Martin F."/>
            <person name="Silar P."/>
            <person name="Natvig D.O."/>
            <person name="Lalanne C."/>
            <person name="Gautier V."/>
            <person name="Ament-Velasquez S.L."/>
            <person name="Kruys A."/>
            <person name="Hutchinson M.I."/>
            <person name="Powell A.J."/>
            <person name="Barry K."/>
            <person name="Miller A.N."/>
            <person name="Grigoriev I.V."/>
            <person name="Debuchy R."/>
            <person name="Gladieux P."/>
            <person name="Hiltunen Thoren M."/>
            <person name="Johannesson H."/>
        </authorList>
    </citation>
    <scope>NUCLEOTIDE SEQUENCE</scope>
    <source>
        <strain evidence="1">PSN309</strain>
    </source>
</reference>
<name>A0AAN6WMY4_9PEZI</name>
<dbReference type="AlphaFoldDB" id="A0AAN6WMY4"/>
<gene>
    <name evidence="1" type="ORF">QBC35DRAFT_456626</name>
</gene>
<reference evidence="1" key="2">
    <citation type="submission" date="2023-05" db="EMBL/GenBank/DDBJ databases">
        <authorList>
            <consortium name="Lawrence Berkeley National Laboratory"/>
            <person name="Steindorff A."/>
            <person name="Hensen N."/>
            <person name="Bonometti L."/>
            <person name="Westerberg I."/>
            <person name="Brannstrom I.O."/>
            <person name="Guillou S."/>
            <person name="Cros-Aarteil S."/>
            <person name="Calhoun S."/>
            <person name="Haridas S."/>
            <person name="Kuo A."/>
            <person name="Mondo S."/>
            <person name="Pangilinan J."/>
            <person name="Riley R."/>
            <person name="Labutti K."/>
            <person name="Andreopoulos B."/>
            <person name="Lipzen A."/>
            <person name="Chen C."/>
            <person name="Yanf M."/>
            <person name="Daum C."/>
            <person name="Ng V."/>
            <person name="Clum A."/>
            <person name="Ohm R."/>
            <person name="Martin F."/>
            <person name="Silar P."/>
            <person name="Natvig D."/>
            <person name="Lalanne C."/>
            <person name="Gautier V."/>
            <person name="Ament-Velasquez S.L."/>
            <person name="Kruys A."/>
            <person name="Hutchinson M.I."/>
            <person name="Powell A.J."/>
            <person name="Barry K."/>
            <person name="Miller A.N."/>
            <person name="Grigoriev I.V."/>
            <person name="Debuchy R."/>
            <person name="Gladieux P."/>
            <person name="Thoren M.H."/>
            <person name="Johannesson H."/>
        </authorList>
    </citation>
    <scope>NUCLEOTIDE SEQUENCE</scope>
    <source>
        <strain evidence="1">PSN309</strain>
    </source>
</reference>
<accession>A0AAN6WMY4</accession>
<evidence type="ECO:0000313" key="2">
    <source>
        <dbReference type="Proteomes" id="UP001302126"/>
    </source>
</evidence>
<dbReference type="Proteomes" id="UP001302126">
    <property type="component" value="Unassembled WGS sequence"/>
</dbReference>
<sequence length="128" mass="14178">MTRQEIQHAIHSGNIKAAHNLSTQTLCAPPALRPPSAKMSSSRTFPYKSPYKAFQSLARPVNRAVVNTTQGLACRKCLTAFYREDSDNEDDLEEYADDPILTSLCVGLGARCPLIGILADMLRMRVRL</sequence>
<comment type="caution">
    <text evidence="1">The sequence shown here is derived from an EMBL/GenBank/DDBJ whole genome shotgun (WGS) entry which is preliminary data.</text>
</comment>
<keyword evidence="2" id="KW-1185">Reference proteome</keyword>